<name>A0ABR7QTL3_9FLAO</name>
<evidence type="ECO:0000313" key="3">
    <source>
        <dbReference type="Proteomes" id="UP000618952"/>
    </source>
</evidence>
<feature type="transmembrane region" description="Helical" evidence="1">
    <location>
        <begin position="7"/>
        <end position="27"/>
    </location>
</feature>
<feature type="transmembrane region" description="Helical" evidence="1">
    <location>
        <begin position="104"/>
        <end position="127"/>
    </location>
</feature>
<keyword evidence="1" id="KW-1133">Transmembrane helix</keyword>
<accession>A0ABR7QTL3</accession>
<dbReference type="RefSeq" id="WP_187588208.1">
    <property type="nucleotide sequence ID" value="NZ_JACLHY010000034.1"/>
</dbReference>
<feature type="transmembrane region" description="Helical" evidence="1">
    <location>
        <begin position="47"/>
        <end position="68"/>
    </location>
</feature>
<protein>
    <submittedName>
        <fullName evidence="2">DUF1761 domain-containing protein</fullName>
    </submittedName>
</protein>
<reference evidence="2 3" key="1">
    <citation type="submission" date="2020-08" db="EMBL/GenBank/DDBJ databases">
        <title>Arenibacter gaetbuli sp. nov., isolated from a sand dune.</title>
        <authorList>
            <person name="Park S."/>
            <person name="Yoon J.-H."/>
        </authorList>
    </citation>
    <scope>NUCLEOTIDE SEQUENCE [LARGE SCALE GENOMIC DNA]</scope>
    <source>
        <strain evidence="2 3">BSSL-BM3</strain>
    </source>
</reference>
<dbReference type="EMBL" id="JACLHY010000034">
    <property type="protein sequence ID" value="MBC8770414.1"/>
    <property type="molecule type" value="Genomic_DNA"/>
</dbReference>
<keyword evidence="1" id="KW-0812">Transmembrane</keyword>
<sequence>MTKTNYLSVLLSTVICFLLGAFYYTIFGAELSKYSTPVVEQQEVFPSMVVELIRCFILSVVLVILVNITNSNNWKEGFKLGLLLWLGFPLVLWMGAIAHENTPIMLAIIHSGDWLLKLIVLTVILSFRNRKK</sequence>
<keyword evidence="1" id="KW-0472">Membrane</keyword>
<dbReference type="InterPro" id="IPR013879">
    <property type="entry name" value="DUF1761"/>
</dbReference>
<keyword evidence="3" id="KW-1185">Reference proteome</keyword>
<evidence type="ECO:0000313" key="2">
    <source>
        <dbReference type="EMBL" id="MBC8770414.1"/>
    </source>
</evidence>
<gene>
    <name evidence="2" type="ORF">H4O18_20635</name>
</gene>
<proteinExistence type="predicted"/>
<dbReference type="Pfam" id="PF08570">
    <property type="entry name" value="DUF1761"/>
    <property type="match status" value="1"/>
</dbReference>
<evidence type="ECO:0000256" key="1">
    <source>
        <dbReference type="SAM" id="Phobius"/>
    </source>
</evidence>
<feature type="transmembrane region" description="Helical" evidence="1">
    <location>
        <begin position="80"/>
        <end position="98"/>
    </location>
</feature>
<comment type="caution">
    <text evidence="2">The sequence shown here is derived from an EMBL/GenBank/DDBJ whole genome shotgun (WGS) entry which is preliminary data.</text>
</comment>
<dbReference type="Proteomes" id="UP000618952">
    <property type="component" value="Unassembled WGS sequence"/>
</dbReference>
<organism evidence="2 3">
    <name type="scientific">Arenibacter arenosicollis</name>
    <dbReference type="NCBI Taxonomy" id="2762274"/>
    <lineage>
        <taxon>Bacteria</taxon>
        <taxon>Pseudomonadati</taxon>
        <taxon>Bacteroidota</taxon>
        <taxon>Flavobacteriia</taxon>
        <taxon>Flavobacteriales</taxon>
        <taxon>Flavobacteriaceae</taxon>
        <taxon>Arenibacter</taxon>
    </lineage>
</organism>